<dbReference type="Pfam" id="PF09956">
    <property type="entry name" value="Phage_cement_2"/>
    <property type="match status" value="1"/>
</dbReference>
<dbReference type="EMBL" id="VEWN01000019">
    <property type="protein sequence ID" value="KAA1052958.1"/>
    <property type="molecule type" value="Genomic_DNA"/>
</dbReference>
<organism evidence="1 2">
    <name type="scientific">Azospirillum argentinense</name>
    <dbReference type="NCBI Taxonomy" id="2970906"/>
    <lineage>
        <taxon>Bacteria</taxon>
        <taxon>Pseudomonadati</taxon>
        <taxon>Pseudomonadota</taxon>
        <taxon>Alphaproteobacteria</taxon>
        <taxon>Rhodospirillales</taxon>
        <taxon>Azospirillaceae</taxon>
        <taxon>Azospirillum</taxon>
    </lineage>
</organism>
<comment type="caution">
    <text evidence="1">The sequence shown here is derived from an EMBL/GenBank/DDBJ whole genome shotgun (WGS) entry which is preliminary data.</text>
</comment>
<dbReference type="PIRSF" id="PIRSF030771">
    <property type="entry name" value="UCP030771"/>
    <property type="match status" value="1"/>
</dbReference>
<sequence length="115" mass="11188">MKNFIQSGNLIEVTAPAGGVTSGDGTVIGSLFGIAGSSAVEGTSVTIATKGVFELPKLSTAILATGGKVSWDADNSRCDAPGTGKYPIGVAVEAAGNGTSTVKVRLDGTATAAAS</sequence>
<reference evidence="1 2" key="1">
    <citation type="submission" date="2019-07" db="EMBL/GenBank/DDBJ databases">
        <title>Genome sequencing of the stress-tolerant strain Azospirillum brasilense Az19.</title>
        <authorList>
            <person name="Maroniche G.A."/>
            <person name="Garcia J.E."/>
            <person name="Pagnussat L."/>
            <person name="Amenta M."/>
            <person name="Creus C.M."/>
        </authorList>
    </citation>
    <scope>NUCLEOTIDE SEQUENCE [LARGE SCALE GENOMIC DNA]</scope>
    <source>
        <strain evidence="1 2">Az19</strain>
    </source>
</reference>
<accession>A0A5B0KNH4</accession>
<dbReference type="RefSeq" id="WP_149651513.1">
    <property type="nucleotide sequence ID" value="NZ_VEWN01000019.1"/>
</dbReference>
<gene>
    <name evidence="1" type="ORF">FH063_003365</name>
</gene>
<dbReference type="AlphaFoldDB" id="A0A5B0KNH4"/>
<evidence type="ECO:0008006" key="3">
    <source>
        <dbReference type="Google" id="ProtNLM"/>
    </source>
</evidence>
<evidence type="ECO:0000313" key="1">
    <source>
        <dbReference type="EMBL" id="KAA1052958.1"/>
    </source>
</evidence>
<protein>
    <recommendedName>
        <fullName evidence="3">RecA/RadA family phage recombinase</fullName>
    </recommendedName>
</protein>
<name>A0A5B0KNH4_9PROT</name>
<proteinExistence type="predicted"/>
<evidence type="ECO:0000313" key="2">
    <source>
        <dbReference type="Proteomes" id="UP000325333"/>
    </source>
</evidence>
<dbReference type="InterPro" id="IPR011231">
    <property type="entry name" value="Phage_VT1-Sakai_H0018"/>
</dbReference>
<dbReference type="Proteomes" id="UP000325333">
    <property type="component" value="Unassembled WGS sequence"/>
</dbReference>